<keyword evidence="3" id="KW-0862">Zinc</keyword>
<proteinExistence type="predicted"/>
<dbReference type="SUPFAM" id="SSF57716">
    <property type="entry name" value="Glucocorticoid receptor-like (DNA-binding domain)"/>
    <property type="match status" value="1"/>
</dbReference>
<dbReference type="GO" id="GO:0008270">
    <property type="term" value="F:zinc ion binding"/>
    <property type="evidence" value="ECO:0007669"/>
    <property type="project" value="UniProtKB-KW"/>
</dbReference>
<accession>A0A2N5LZD8</accession>
<dbReference type="PANTHER" id="PTHR33823:SF4">
    <property type="entry name" value="GENERAL STRESS PROTEIN 16O"/>
    <property type="match status" value="1"/>
</dbReference>
<keyword evidence="2" id="KW-0863">Zinc-finger</keyword>
<sequence length="258" mass="29967">MLSPEQLSHFKTLLTENKEQFETRFQKNDQLGLDWRFPQESMSELSGYDNHPGDQGTELFEREKDIALNEHYKLEYSHIKNALKAIDDGTYGTCKVCGEEIPFERLEAIPSTTYCINHADQFVAVGRPLEEGVLMPPFGKFDMDEKDENVAYDAEDAWQDTAEHGTSNSPSDFFRPKNLYGDMYEEGEEQVGYVEAYENFIGNDMYGNNITVYPNERHEEYENMLDEEGIMTTFGDLHPYELDPYVKPDEKEAEREWP</sequence>
<evidence type="ECO:0000259" key="5">
    <source>
        <dbReference type="Pfam" id="PF01258"/>
    </source>
</evidence>
<evidence type="ECO:0000313" key="6">
    <source>
        <dbReference type="EMBL" id="PLT27486.1"/>
    </source>
</evidence>
<evidence type="ECO:0000256" key="1">
    <source>
        <dbReference type="ARBA" id="ARBA00022723"/>
    </source>
</evidence>
<dbReference type="NCBIfam" id="TIGR02890">
    <property type="entry name" value="bacill_yteA"/>
    <property type="match status" value="1"/>
</dbReference>
<evidence type="ECO:0000256" key="2">
    <source>
        <dbReference type="ARBA" id="ARBA00022771"/>
    </source>
</evidence>
<keyword evidence="7" id="KW-1185">Reference proteome</keyword>
<dbReference type="InterPro" id="IPR000962">
    <property type="entry name" value="Znf_DskA_TraR"/>
</dbReference>
<dbReference type="Gene3D" id="1.20.120.910">
    <property type="entry name" value="DksA, coiled-coil domain"/>
    <property type="match status" value="1"/>
</dbReference>
<dbReference type="EMBL" id="PGUY01000103">
    <property type="protein sequence ID" value="PLT27486.1"/>
    <property type="molecule type" value="Genomic_DNA"/>
</dbReference>
<dbReference type="Pfam" id="PF01258">
    <property type="entry name" value="zf-dskA_traR"/>
    <property type="match status" value="1"/>
</dbReference>
<dbReference type="SUPFAM" id="SSF109635">
    <property type="entry name" value="DnaK suppressor protein DksA, alpha-hairpin domain"/>
    <property type="match status" value="1"/>
</dbReference>
<dbReference type="AlphaFoldDB" id="A0A2N5LZD8"/>
<keyword evidence="1" id="KW-0479">Metal-binding</keyword>
<evidence type="ECO:0000313" key="7">
    <source>
        <dbReference type="Proteomes" id="UP000234748"/>
    </source>
</evidence>
<reference evidence="6 7" key="1">
    <citation type="submission" date="2017-11" db="EMBL/GenBank/DDBJ databases">
        <title>Comparitive Functional Genomics of Dry Heat Resistant strains isolated from the Viking Spacecraft.</title>
        <authorList>
            <person name="Seuylemezian A."/>
            <person name="Cooper K."/>
            <person name="Vaishampayan P."/>
        </authorList>
    </citation>
    <scope>NUCLEOTIDE SEQUENCE [LARGE SCALE GENOMIC DNA]</scope>
    <source>
        <strain evidence="6 7">V1-29</strain>
    </source>
</reference>
<evidence type="ECO:0000256" key="3">
    <source>
        <dbReference type="ARBA" id="ARBA00022833"/>
    </source>
</evidence>
<gene>
    <name evidence="6" type="ORF">CUU66_23665</name>
</gene>
<comment type="caution">
    <text evidence="6">The sequence shown here is derived from an EMBL/GenBank/DDBJ whole genome shotgun (WGS) entry which is preliminary data.</text>
</comment>
<dbReference type="PANTHER" id="PTHR33823">
    <property type="entry name" value="RNA POLYMERASE-BINDING TRANSCRIPTION FACTOR DKSA-RELATED"/>
    <property type="match status" value="1"/>
</dbReference>
<dbReference type="InterPro" id="IPR037187">
    <property type="entry name" value="DnaK_N"/>
</dbReference>
<dbReference type="RefSeq" id="WP_101645859.1">
    <property type="nucleotide sequence ID" value="NZ_PGUY01000103.1"/>
</dbReference>
<organism evidence="6 7">
    <name type="scientific">Peribacillus deserti</name>
    <dbReference type="NCBI Taxonomy" id="673318"/>
    <lineage>
        <taxon>Bacteria</taxon>
        <taxon>Bacillati</taxon>
        <taxon>Bacillota</taxon>
        <taxon>Bacilli</taxon>
        <taxon>Bacillales</taxon>
        <taxon>Bacillaceae</taxon>
        <taxon>Peribacillus</taxon>
    </lineage>
</organism>
<name>A0A2N5LZD8_9BACI</name>
<evidence type="ECO:0000256" key="4">
    <source>
        <dbReference type="PROSITE-ProRule" id="PRU00510"/>
    </source>
</evidence>
<feature type="zinc finger region" description="dksA C4-type" evidence="4">
    <location>
        <begin position="94"/>
        <end position="118"/>
    </location>
</feature>
<dbReference type="Proteomes" id="UP000234748">
    <property type="component" value="Unassembled WGS sequence"/>
</dbReference>
<dbReference type="OrthoDB" id="9811543at2"/>
<protein>
    <recommendedName>
        <fullName evidence="5">Zinc finger DksA/TraR C4-type domain-containing protein</fullName>
    </recommendedName>
</protein>
<dbReference type="PROSITE" id="PS51128">
    <property type="entry name" value="ZF_DKSA_2"/>
    <property type="match status" value="1"/>
</dbReference>
<feature type="domain" description="Zinc finger DksA/TraR C4-type" evidence="5">
    <location>
        <begin position="89"/>
        <end position="117"/>
    </location>
</feature>
<dbReference type="InterPro" id="IPR014240">
    <property type="entry name" value="YteA"/>
</dbReference>